<feature type="compositionally biased region" description="Low complexity" evidence="1">
    <location>
        <begin position="304"/>
        <end position="320"/>
    </location>
</feature>
<evidence type="ECO:0000313" key="3">
    <source>
        <dbReference type="Proteomes" id="UP000738325"/>
    </source>
</evidence>
<feature type="compositionally biased region" description="Basic and acidic residues" evidence="1">
    <location>
        <begin position="84"/>
        <end position="97"/>
    </location>
</feature>
<accession>A0A9P6RCU9</accession>
<dbReference type="CDD" id="cd19817">
    <property type="entry name" value="Bbox1_ANCHR-like"/>
    <property type="match status" value="1"/>
</dbReference>
<dbReference type="EMBL" id="JAAAIP010000507">
    <property type="protein sequence ID" value="KAG0315889.1"/>
    <property type="molecule type" value="Genomic_DNA"/>
</dbReference>
<dbReference type="InterPro" id="IPR044553">
    <property type="entry name" value="Bbox1_ANCHR"/>
</dbReference>
<reference evidence="2" key="1">
    <citation type="journal article" date="2020" name="Fungal Divers.">
        <title>Resolving the Mortierellaceae phylogeny through synthesis of multi-gene phylogenetics and phylogenomics.</title>
        <authorList>
            <person name="Vandepol N."/>
            <person name="Liber J."/>
            <person name="Desiro A."/>
            <person name="Na H."/>
            <person name="Kennedy M."/>
            <person name="Barry K."/>
            <person name="Grigoriev I.V."/>
            <person name="Miller A.N."/>
            <person name="O'Donnell K."/>
            <person name="Stajich J.E."/>
            <person name="Bonito G."/>
        </authorList>
    </citation>
    <scope>NUCLEOTIDE SEQUENCE</scope>
    <source>
        <strain evidence="2">REB-010B</strain>
    </source>
</reference>
<evidence type="ECO:0000256" key="1">
    <source>
        <dbReference type="SAM" id="MobiDB-lite"/>
    </source>
</evidence>
<name>A0A9P6RCU9_9FUNG</name>
<dbReference type="PANTHER" id="PTHR46603">
    <property type="entry name" value="ABSCISSION/NOCUT CHECKPOINT REGULATOR"/>
    <property type="match status" value="1"/>
</dbReference>
<feature type="region of interest" description="Disordered" evidence="1">
    <location>
        <begin position="304"/>
        <end position="340"/>
    </location>
</feature>
<feature type="region of interest" description="Disordered" evidence="1">
    <location>
        <begin position="56"/>
        <end position="120"/>
    </location>
</feature>
<feature type="compositionally biased region" description="Low complexity" evidence="1">
    <location>
        <begin position="105"/>
        <end position="114"/>
    </location>
</feature>
<feature type="region of interest" description="Disordered" evidence="1">
    <location>
        <begin position="237"/>
        <end position="257"/>
    </location>
</feature>
<dbReference type="SUPFAM" id="SSF57845">
    <property type="entry name" value="B-box zinc-binding domain"/>
    <property type="match status" value="1"/>
</dbReference>
<gene>
    <name evidence="2" type="ORF">BGZ99_007189</name>
</gene>
<dbReference type="Proteomes" id="UP000738325">
    <property type="component" value="Unassembled WGS sequence"/>
</dbReference>
<dbReference type="OrthoDB" id="5407799at2759"/>
<proteinExistence type="predicted"/>
<evidence type="ECO:0000313" key="2">
    <source>
        <dbReference type="EMBL" id="KAG0315889.1"/>
    </source>
</evidence>
<comment type="caution">
    <text evidence="2">The sequence shown here is derived from an EMBL/GenBank/DDBJ whole genome shotgun (WGS) entry which is preliminary data.</text>
</comment>
<keyword evidence="3" id="KW-1185">Reference proteome</keyword>
<dbReference type="Pfam" id="PF22586">
    <property type="entry name" value="ANCHR-like_BBOX"/>
    <property type="match status" value="1"/>
</dbReference>
<sequence>MSANNNNTNGDAREAGAVLDHELELRLAKLKETAAATMPTSDHELAAHFSKVFGQSPAAAHLSPPLDHPAYSSQQQQQEEEEKGDNARDHDDSKEAPAVRPGMKSTSSQRSMSSYFIPTDSGLGQDEIDKILADSEDLLVDGSDADDLGFLDDVLSPADSQQLKSSLVGDTNVAADLERTLSKFLQTHQPPPATFQHTNDNDDDNHVNGRVTKTGAVSREQERLFGDHLDRLGSGMSLSPSMSGFGGGSGGGGDDDEASRLITQAREAAHLEAKYGDLDAARLKELSSRHEELKKGIQGLASVQARATSSSSQTANSSSSLGPPPAAVGLDELRQGGGNDDDENPDNWCCICNEDATWTCPGCDNDNYCQECFRSSHLGSDADWEMKKHRPRPFVKTASK</sequence>
<dbReference type="PANTHER" id="PTHR46603:SF1">
    <property type="entry name" value="ABSCISSION_NOCUT CHECKPOINT REGULATOR"/>
    <property type="match status" value="1"/>
</dbReference>
<dbReference type="AlphaFoldDB" id="A0A9P6RCU9"/>
<protein>
    <submittedName>
        <fullName evidence="2">Uncharacterized protein</fullName>
    </submittedName>
</protein>
<organism evidence="2 3">
    <name type="scientific">Dissophora globulifera</name>
    <dbReference type="NCBI Taxonomy" id="979702"/>
    <lineage>
        <taxon>Eukaryota</taxon>
        <taxon>Fungi</taxon>
        <taxon>Fungi incertae sedis</taxon>
        <taxon>Mucoromycota</taxon>
        <taxon>Mortierellomycotina</taxon>
        <taxon>Mortierellomycetes</taxon>
        <taxon>Mortierellales</taxon>
        <taxon>Mortierellaceae</taxon>
        <taxon>Dissophora</taxon>
    </lineage>
</organism>